<gene>
    <name evidence="1" type="ORF">B4V02_02275</name>
</gene>
<dbReference type="PANTHER" id="PTHR40036:SF1">
    <property type="entry name" value="MACROCIN O-METHYLTRANSFERASE"/>
    <property type="match status" value="1"/>
</dbReference>
<evidence type="ECO:0000313" key="1">
    <source>
        <dbReference type="EMBL" id="ASR45618.1"/>
    </source>
</evidence>
<dbReference type="EMBL" id="CP020028">
    <property type="protein sequence ID" value="ASR45618.1"/>
    <property type="molecule type" value="Genomic_DNA"/>
</dbReference>
<name>A0A222WHY9_9BACL</name>
<dbReference type="Gene3D" id="3.40.50.150">
    <property type="entry name" value="Vaccinia Virus protein VP39"/>
    <property type="match status" value="1"/>
</dbReference>
<dbReference type="PANTHER" id="PTHR40036">
    <property type="entry name" value="MACROCIN O-METHYLTRANSFERASE"/>
    <property type="match status" value="1"/>
</dbReference>
<keyword evidence="2" id="KW-1185">Reference proteome</keyword>
<dbReference type="RefSeq" id="WP_094153614.1">
    <property type="nucleotide sequence ID" value="NZ_CP020028.1"/>
</dbReference>
<protein>
    <submittedName>
        <fullName evidence="1">Crotonobetainyl-CoA--carnitine CoA-transferase</fullName>
    </submittedName>
</protein>
<dbReference type="KEGG" id="pkb:B4V02_02275"/>
<keyword evidence="1" id="KW-0808">Transferase</keyword>
<dbReference type="OrthoDB" id="149130at2"/>
<sequence length="248" mass="28684">MNSIRYLGNSSNEEKKGKQKFVEIMKNSPIPDEEILDNMGIYLRRQTLSRLLYINELYKKIINVHGVIMEFGVRWGQNLSLYENLRGIYEPYNYNRKIIGFDTFEGFPEVDIKDGQHVSKGDYSVTPNYFEYLDSVMQFHEQESPISHIKKYELIKGDATDSITTYLSDHPETIVSLAYFDFDLYKPTKKCLEAISSHLTKGSVLAFDELNYSALPGETIALKEVLGLSRYAIRRDPMNPLCSYIIIE</sequence>
<dbReference type="STRING" id="172713.GCA_001705305_02672"/>
<organism evidence="1 2">
    <name type="scientific">Paenibacillus kribbensis</name>
    <dbReference type="NCBI Taxonomy" id="172713"/>
    <lineage>
        <taxon>Bacteria</taxon>
        <taxon>Bacillati</taxon>
        <taxon>Bacillota</taxon>
        <taxon>Bacilli</taxon>
        <taxon>Bacillales</taxon>
        <taxon>Paenibacillaceae</taxon>
        <taxon>Paenibacillus</taxon>
    </lineage>
</organism>
<reference evidence="1 2" key="1">
    <citation type="submission" date="2017-03" db="EMBL/GenBank/DDBJ databases">
        <title>Complete genome sequence of Paenibacillus Kribbensis producing bioflocculants.</title>
        <authorList>
            <person name="Lee H.-G."/>
            <person name="Oh H.-M."/>
        </authorList>
    </citation>
    <scope>NUCLEOTIDE SEQUENCE [LARGE SCALE GENOMIC DNA]</scope>
    <source>
        <strain evidence="1 2">AM49</strain>
    </source>
</reference>
<dbReference type="InterPro" id="IPR008884">
    <property type="entry name" value="TylF_MeTrfase"/>
</dbReference>
<dbReference type="AlphaFoldDB" id="A0A222WHY9"/>
<dbReference type="InterPro" id="IPR029063">
    <property type="entry name" value="SAM-dependent_MTases_sf"/>
</dbReference>
<dbReference type="Proteomes" id="UP000214666">
    <property type="component" value="Chromosome"/>
</dbReference>
<evidence type="ECO:0000313" key="2">
    <source>
        <dbReference type="Proteomes" id="UP000214666"/>
    </source>
</evidence>
<dbReference type="GO" id="GO:0016740">
    <property type="term" value="F:transferase activity"/>
    <property type="evidence" value="ECO:0007669"/>
    <property type="project" value="UniProtKB-KW"/>
</dbReference>
<proteinExistence type="predicted"/>
<accession>A0A222WHY9</accession>